<evidence type="ECO:0000256" key="14">
    <source>
        <dbReference type="ARBA" id="ARBA00023315"/>
    </source>
</evidence>
<dbReference type="GO" id="GO:0006631">
    <property type="term" value="P:fatty acid metabolic process"/>
    <property type="evidence" value="ECO:0007669"/>
    <property type="project" value="TreeGrafter"/>
</dbReference>
<dbReference type="HAMAP" id="MF_00393">
    <property type="entry name" value="Glyc3P_acyltrans"/>
    <property type="match status" value="1"/>
</dbReference>
<dbReference type="InterPro" id="IPR002123">
    <property type="entry name" value="Plipid/glycerol_acylTrfase"/>
</dbReference>
<evidence type="ECO:0000256" key="6">
    <source>
        <dbReference type="ARBA" id="ARBA00013432"/>
    </source>
</evidence>
<keyword evidence="8 16" id="KW-0444">Lipid biosynthesis</keyword>
<evidence type="ECO:0000313" key="19">
    <source>
        <dbReference type="Proteomes" id="UP001155546"/>
    </source>
</evidence>
<dbReference type="Pfam" id="PF19277">
    <property type="entry name" value="GPAT_C"/>
    <property type="match status" value="1"/>
</dbReference>
<evidence type="ECO:0000256" key="16">
    <source>
        <dbReference type="HAMAP-Rule" id="MF_00393"/>
    </source>
</evidence>
<evidence type="ECO:0000256" key="3">
    <source>
        <dbReference type="ARBA" id="ARBA00005189"/>
    </source>
</evidence>
<dbReference type="InterPro" id="IPR041728">
    <property type="entry name" value="GPAT/DHAPAT_LPLAT"/>
</dbReference>
<organism evidence="18 19">
    <name type="scientific">Shewanella holmiensis</name>
    <dbReference type="NCBI Taxonomy" id="2952222"/>
    <lineage>
        <taxon>Bacteria</taxon>
        <taxon>Pseudomonadati</taxon>
        <taxon>Pseudomonadota</taxon>
        <taxon>Gammaproteobacteria</taxon>
        <taxon>Alteromonadales</taxon>
        <taxon>Shewanellaceae</taxon>
        <taxon>Shewanella</taxon>
    </lineage>
</organism>
<comment type="pathway">
    <text evidence="3">Lipid metabolism.</text>
</comment>
<keyword evidence="7 16" id="KW-1003">Cell membrane</keyword>
<evidence type="ECO:0000256" key="15">
    <source>
        <dbReference type="ARBA" id="ARBA00048427"/>
    </source>
</evidence>
<dbReference type="CDD" id="cd07993">
    <property type="entry name" value="LPLAT_DHAPAT-like"/>
    <property type="match status" value="1"/>
</dbReference>
<dbReference type="SUPFAM" id="SSF69593">
    <property type="entry name" value="Glycerol-3-phosphate (1)-acyltransferase"/>
    <property type="match status" value="1"/>
</dbReference>
<evidence type="ECO:0000256" key="12">
    <source>
        <dbReference type="ARBA" id="ARBA00023209"/>
    </source>
</evidence>
<proteinExistence type="inferred from homology"/>
<comment type="catalytic activity">
    <reaction evidence="15 16">
        <text>sn-glycerol 3-phosphate + an acyl-CoA = a 1-acyl-sn-glycero-3-phosphate + CoA</text>
        <dbReference type="Rhea" id="RHEA:15325"/>
        <dbReference type="ChEBI" id="CHEBI:57287"/>
        <dbReference type="ChEBI" id="CHEBI:57597"/>
        <dbReference type="ChEBI" id="CHEBI:57970"/>
        <dbReference type="ChEBI" id="CHEBI:58342"/>
        <dbReference type="EC" id="2.3.1.15"/>
    </reaction>
</comment>
<keyword evidence="10 16" id="KW-0443">Lipid metabolism</keyword>
<protein>
    <recommendedName>
        <fullName evidence="6 16">Glycerol-3-phosphate acyltransferase</fullName>
        <shortName evidence="16">GPAT</shortName>
        <ecNumber evidence="5 16">2.3.1.15</ecNumber>
    </recommendedName>
</protein>
<keyword evidence="14 16" id="KW-0012">Acyltransferase</keyword>
<keyword evidence="13 16" id="KW-1208">Phospholipid metabolism</keyword>
<dbReference type="AlphaFoldDB" id="A0A9X2WLA4"/>
<keyword evidence="9 16" id="KW-0808">Transferase</keyword>
<comment type="domain">
    <text evidence="16">The HXXXXD motif is essential for acyltransferase activity and may constitute the binding site for the phosphate moiety of the glycerol-3-phosphate.</text>
</comment>
<dbReference type="PANTHER" id="PTHR12563">
    <property type="entry name" value="GLYCEROL-3-PHOSPHATE ACYLTRANSFERASE"/>
    <property type="match status" value="1"/>
</dbReference>
<evidence type="ECO:0000256" key="7">
    <source>
        <dbReference type="ARBA" id="ARBA00022475"/>
    </source>
</evidence>
<dbReference type="Pfam" id="PF01553">
    <property type="entry name" value="Acyltransferase"/>
    <property type="match status" value="1"/>
</dbReference>
<dbReference type="EMBL" id="JAMTCD010000005">
    <property type="protein sequence ID" value="MCT7941348.1"/>
    <property type="molecule type" value="Genomic_DNA"/>
</dbReference>
<evidence type="ECO:0000256" key="13">
    <source>
        <dbReference type="ARBA" id="ARBA00023264"/>
    </source>
</evidence>
<evidence type="ECO:0000256" key="8">
    <source>
        <dbReference type="ARBA" id="ARBA00022516"/>
    </source>
</evidence>
<dbReference type="GO" id="GO:0005886">
    <property type="term" value="C:plasma membrane"/>
    <property type="evidence" value="ECO:0007669"/>
    <property type="project" value="UniProtKB-SubCell"/>
</dbReference>
<evidence type="ECO:0000313" key="18">
    <source>
        <dbReference type="EMBL" id="MCT7941348.1"/>
    </source>
</evidence>
<dbReference type="InterPro" id="IPR022284">
    <property type="entry name" value="GPAT/DHAPAT"/>
</dbReference>
<evidence type="ECO:0000256" key="10">
    <source>
        <dbReference type="ARBA" id="ARBA00023098"/>
    </source>
</evidence>
<dbReference type="GO" id="GO:0016024">
    <property type="term" value="P:CDP-diacylglycerol biosynthetic process"/>
    <property type="evidence" value="ECO:0007669"/>
    <property type="project" value="UniProtKB-UniRule"/>
</dbReference>
<dbReference type="NCBIfam" id="TIGR03703">
    <property type="entry name" value="plsB"/>
    <property type="match status" value="1"/>
</dbReference>
<name>A0A9X2WLA4_9GAMM</name>
<dbReference type="Proteomes" id="UP001155546">
    <property type="component" value="Unassembled WGS sequence"/>
</dbReference>
<evidence type="ECO:0000256" key="11">
    <source>
        <dbReference type="ARBA" id="ARBA00023136"/>
    </source>
</evidence>
<feature type="domain" description="Phospholipid/glycerol acyltransferase" evidence="17">
    <location>
        <begin position="303"/>
        <end position="430"/>
    </location>
</feature>
<dbReference type="EC" id="2.3.1.15" evidence="5 16"/>
<sequence length="807" mass="91521">MSKPDSIILRLLRWVQQLMVNTIVVPQDPFADLNFDPAKPIVYVMKTESISDTAALSEMTEGLGLPSPYYPLQLDGLKVPRVVCLEGRKPIIGKREGGEKFLSCFTSLLALHRQQPELDIQLVPVSLYWGRTPGKEDDTMKAAVLERESPTWLRKWLMILFLGRHSFVQFSNAMSLRYMADEHGTDKAIAHKLIRVARVHFRRQRKVMTGPQLPNRQAMFASLLASESIIKAIEEEATNKKVSKEKARETAIEYLDEIAADYSDSLVRIAERFLTWLWNKLYSGINIKGAEQVRQLHHDGHEIVYVPCHRSHMDYLLLSYILYYQGMVPPHIAAGINLNFWPAGPMFRRGGAFFIRRSFNGNKLYTAIFREYLDQLFAKGYSVEYFTEGGRSRTGRLLAPKTGMLAMTINSVLRGIERPVTLVPVYLGYDHVMEVATYHKELSGKKKEKESVWQVFGAIRKLRNFGQGYVNFGEPINLQNFLKQQAPDWREEVAKDPEQKPSWVTPAVNLLANQVMTKINGAAAASSVTLTSLVLLASEQNALERHQLERQLDFYLKLLKNAPYSNYTSVAEGNGASIVEHCLSLNKFTLETDPLGDIVALDAKHAITLSYYRNNIIHLMIIPSLIASCLVRYEECNREQILAVVEDFYPLLKAELFMGIENLPIYVDQVLAQMVAENLLTCGDSCIVVDANITQLELLAETVSETMQRYAIIFNLLAIKPHLERSELECESHVLAQRLGALHGITAPEFYDKKLYNTLSVKLKELGYLSSNEHLDEVSRIRDHANSLLRSSVKQTIQDSVNAEHLS</sequence>
<comment type="similarity">
    <text evidence="4 16">Belongs to the GPAT/DAPAT family.</text>
</comment>
<comment type="caution">
    <text evidence="18">The sequence shown here is derived from an EMBL/GenBank/DDBJ whole genome shotgun (WGS) entry which is preliminary data.</text>
</comment>
<keyword evidence="19" id="KW-1185">Reference proteome</keyword>
<evidence type="ECO:0000256" key="2">
    <source>
        <dbReference type="ARBA" id="ARBA00004765"/>
    </source>
</evidence>
<evidence type="ECO:0000256" key="4">
    <source>
        <dbReference type="ARBA" id="ARBA00007937"/>
    </source>
</evidence>
<keyword evidence="12 16" id="KW-0594">Phospholipid biosynthesis</keyword>
<dbReference type="PIRSF" id="PIRSF500064">
    <property type="entry name" value="GPAT"/>
    <property type="match status" value="1"/>
</dbReference>
<dbReference type="GO" id="GO:0004366">
    <property type="term" value="F:glycerol-3-phosphate O-acyltransferase activity"/>
    <property type="evidence" value="ECO:0007669"/>
    <property type="project" value="UniProtKB-UniRule"/>
</dbReference>
<evidence type="ECO:0000256" key="1">
    <source>
        <dbReference type="ARBA" id="ARBA00004413"/>
    </source>
</evidence>
<comment type="subcellular location">
    <subcellularLocation>
        <location evidence="1 16">Cell membrane</location>
        <topology evidence="1 16">Peripheral membrane protein</topology>
        <orientation evidence="1 16">Cytoplasmic side</orientation>
    </subcellularLocation>
</comment>
<evidence type="ECO:0000256" key="5">
    <source>
        <dbReference type="ARBA" id="ARBA00013113"/>
    </source>
</evidence>
<accession>A0A9X2WLA4</accession>
<evidence type="ECO:0000259" key="17">
    <source>
        <dbReference type="SMART" id="SM00563"/>
    </source>
</evidence>
<dbReference type="NCBIfam" id="NF003441">
    <property type="entry name" value="PRK04974.1"/>
    <property type="match status" value="1"/>
</dbReference>
<keyword evidence="11 16" id="KW-0472">Membrane</keyword>
<evidence type="ECO:0000256" key="9">
    <source>
        <dbReference type="ARBA" id="ARBA00022679"/>
    </source>
</evidence>
<gene>
    <name evidence="16 18" type="primary">plsB</name>
    <name evidence="18" type="ORF">NE535_05990</name>
</gene>
<feature type="short sequence motif" description="HXXXXD motif" evidence="16">
    <location>
        <begin position="308"/>
        <end position="313"/>
    </location>
</feature>
<dbReference type="PIRSF" id="PIRSF000437">
    <property type="entry name" value="GPAT_DHAPAT"/>
    <property type="match status" value="1"/>
</dbReference>
<reference evidence="18" key="1">
    <citation type="journal article" date="2023" name="Int. J. Syst. Evol. Microbiol.">
        <title>&lt;i&gt;Shewanella septentrionalis&lt;/i&gt; sp. nov. and &lt;i&gt;Shewanella holmiensis&lt;/i&gt; sp. nov., isolated from Baltic Sea water and sediments.</title>
        <authorList>
            <person name="Martin-Rodriguez A.J."/>
            <person name="Thorell K."/>
            <person name="Joffre E."/>
            <person name="Jensie-Markopoulos S."/>
            <person name="Moore E.R.B."/>
            <person name="Sjoling A."/>
        </authorList>
    </citation>
    <scope>NUCLEOTIDE SEQUENCE</scope>
    <source>
        <strain evidence="18">SP1S2-7</strain>
    </source>
</reference>
<dbReference type="RefSeq" id="WP_261297759.1">
    <property type="nucleotide sequence ID" value="NZ_JAMTCD010000005.1"/>
</dbReference>
<comment type="pathway">
    <text evidence="2 16">Phospholipid metabolism; CDP-diacylglycerol biosynthesis; CDP-diacylglycerol from sn-glycerol 3-phosphate: step 1/3.</text>
</comment>
<dbReference type="PANTHER" id="PTHR12563:SF17">
    <property type="entry name" value="DIHYDROXYACETONE PHOSPHATE ACYLTRANSFERASE"/>
    <property type="match status" value="1"/>
</dbReference>
<dbReference type="InterPro" id="IPR028354">
    <property type="entry name" value="GPAT_PlsB"/>
</dbReference>
<dbReference type="SMART" id="SM00563">
    <property type="entry name" value="PlsC"/>
    <property type="match status" value="1"/>
</dbReference>
<dbReference type="InterPro" id="IPR045520">
    <property type="entry name" value="GPAT/DHAPAT_C"/>
</dbReference>